<dbReference type="AlphaFoldDB" id="A0A0G2G0U7"/>
<dbReference type="InterPro" id="IPR020904">
    <property type="entry name" value="Sc_DH/Rdtase_CS"/>
</dbReference>
<evidence type="ECO:0000256" key="2">
    <source>
        <dbReference type="ARBA" id="ARBA00022857"/>
    </source>
</evidence>
<dbReference type="SUPFAM" id="SSF51735">
    <property type="entry name" value="NAD(P)-binding Rossmann-fold domains"/>
    <property type="match status" value="1"/>
</dbReference>
<evidence type="ECO:0000313" key="5">
    <source>
        <dbReference type="EMBL" id="KKY39956.1"/>
    </source>
</evidence>
<keyword evidence="2" id="KW-0521">NADP</keyword>
<dbReference type="InterPro" id="IPR002347">
    <property type="entry name" value="SDR_fam"/>
</dbReference>
<dbReference type="PROSITE" id="PS00061">
    <property type="entry name" value="ADH_SHORT"/>
    <property type="match status" value="1"/>
</dbReference>
<dbReference type="PANTHER" id="PTHR43976">
    <property type="entry name" value="SHORT CHAIN DEHYDROGENASE"/>
    <property type="match status" value="1"/>
</dbReference>
<dbReference type="Proteomes" id="UP000034680">
    <property type="component" value="Unassembled WGS sequence"/>
</dbReference>
<comment type="caution">
    <text evidence="5">The sequence shown here is derived from an EMBL/GenBank/DDBJ whole genome shotgun (WGS) entry which is preliminary data.</text>
</comment>
<dbReference type="InterPro" id="IPR036291">
    <property type="entry name" value="NAD(P)-bd_dom_sf"/>
</dbReference>
<protein>
    <submittedName>
        <fullName evidence="5">Putative short-chain dehydrogenase reductase sdr</fullName>
    </submittedName>
</protein>
<dbReference type="Gene3D" id="3.40.50.720">
    <property type="entry name" value="NAD(P)-binding Rossmann-like Domain"/>
    <property type="match status" value="1"/>
</dbReference>
<keyword evidence="3" id="KW-0560">Oxidoreductase</keyword>
<evidence type="ECO:0000313" key="6">
    <source>
        <dbReference type="Proteomes" id="UP000034680"/>
    </source>
</evidence>
<dbReference type="PANTHER" id="PTHR43976:SF16">
    <property type="entry name" value="SHORT-CHAIN DEHYDROGENASE_REDUCTASE FAMILY PROTEIN"/>
    <property type="match status" value="1"/>
</dbReference>
<reference evidence="5 6" key="2">
    <citation type="submission" date="2015-05" db="EMBL/GenBank/DDBJ databases">
        <authorList>
            <person name="Morales-Cruz A."/>
            <person name="Amrine K.C."/>
            <person name="Cantu D."/>
        </authorList>
    </citation>
    <scope>NUCLEOTIDE SEQUENCE [LARGE SCALE GENOMIC DNA]</scope>
    <source>
        <strain evidence="5">DA912</strain>
    </source>
</reference>
<comment type="similarity">
    <text evidence="1 4">Belongs to the short-chain dehydrogenases/reductases (SDR) family.</text>
</comment>
<name>A0A0G2G0U7_9PEZI</name>
<dbReference type="GO" id="GO:0016491">
    <property type="term" value="F:oxidoreductase activity"/>
    <property type="evidence" value="ECO:0007669"/>
    <property type="project" value="UniProtKB-KW"/>
</dbReference>
<evidence type="ECO:0000256" key="1">
    <source>
        <dbReference type="ARBA" id="ARBA00006484"/>
    </source>
</evidence>
<dbReference type="CDD" id="cd05374">
    <property type="entry name" value="17beta-HSD-like_SDR_c"/>
    <property type="match status" value="1"/>
</dbReference>
<evidence type="ECO:0000256" key="4">
    <source>
        <dbReference type="RuleBase" id="RU000363"/>
    </source>
</evidence>
<gene>
    <name evidence="5" type="ORF">UCDDA912_g00026</name>
</gene>
<organism evidence="5 6">
    <name type="scientific">Diaporthe ampelina</name>
    <dbReference type="NCBI Taxonomy" id="1214573"/>
    <lineage>
        <taxon>Eukaryota</taxon>
        <taxon>Fungi</taxon>
        <taxon>Dikarya</taxon>
        <taxon>Ascomycota</taxon>
        <taxon>Pezizomycotina</taxon>
        <taxon>Sordariomycetes</taxon>
        <taxon>Sordariomycetidae</taxon>
        <taxon>Diaporthales</taxon>
        <taxon>Diaporthaceae</taxon>
        <taxon>Diaporthe</taxon>
    </lineage>
</organism>
<dbReference type="Pfam" id="PF00106">
    <property type="entry name" value="adh_short"/>
    <property type="match status" value="1"/>
</dbReference>
<evidence type="ECO:0000256" key="3">
    <source>
        <dbReference type="ARBA" id="ARBA00023002"/>
    </source>
</evidence>
<dbReference type="InterPro" id="IPR051911">
    <property type="entry name" value="SDR_oxidoreductase"/>
</dbReference>
<accession>A0A0G2G0U7</accession>
<dbReference type="PRINTS" id="PR00081">
    <property type="entry name" value="GDHRDH"/>
</dbReference>
<keyword evidence="6" id="KW-1185">Reference proteome</keyword>
<dbReference type="STRING" id="1214573.A0A0G2G0U7"/>
<proteinExistence type="inferred from homology"/>
<dbReference type="OrthoDB" id="1274115at2759"/>
<reference evidence="5 6" key="1">
    <citation type="submission" date="2015-05" db="EMBL/GenBank/DDBJ databases">
        <title>Distinctive expansion of gene families associated with plant cell wall degradation and secondary metabolism in the genomes of grapevine trunk pathogens.</title>
        <authorList>
            <person name="Lawrence D.P."/>
            <person name="Travadon R."/>
            <person name="Rolshausen P.E."/>
            <person name="Baumgartner K."/>
        </authorList>
    </citation>
    <scope>NUCLEOTIDE SEQUENCE [LARGE SCALE GENOMIC DNA]</scope>
    <source>
        <strain evidence="5">DA912</strain>
    </source>
</reference>
<dbReference type="PRINTS" id="PR00080">
    <property type="entry name" value="SDRFAMILY"/>
</dbReference>
<sequence length="293" mass="31663">MRSQKVFLITGCSSGFGKALVQGALDTGHKVVAASRCPDILRFDGANKNNYIPVALDLGSSASVKAAFDKSARKFGRVDVVINNAGYGLAGAFEELTDDDVQSVMDVNFMGVVRVTRQAIQTMRDINNPPGGLIQQITSIGGQAGMAVVSAYCASKWAVEGLTESIAKEMRPEWNIKLMCIEPGGFRTEWAKKNMVFRDPRQAIPAYNHLDAEKIMAGASRAQMGDPVKGAAAILQLAAVRNPPLRVPLGSEAFGIMEAKWKHGLETYREFENIALPVDLDAGEEYGRVLSQL</sequence>
<dbReference type="EMBL" id="LCUC01000005">
    <property type="protein sequence ID" value="KKY39956.1"/>
    <property type="molecule type" value="Genomic_DNA"/>
</dbReference>